<dbReference type="OrthoDB" id="2679563at2"/>
<dbReference type="EMBL" id="RQPI01000001">
    <property type="protein sequence ID" value="RQW13278.1"/>
    <property type="molecule type" value="Genomic_DNA"/>
</dbReference>
<keyword evidence="5" id="KW-1185">Reference proteome</keyword>
<dbReference type="Pfam" id="PF13115">
    <property type="entry name" value="YtkA"/>
    <property type="match status" value="1"/>
</dbReference>
<accession>A0A3N9PAK7</accession>
<gene>
    <name evidence="4" type="ORF">EH198_02265</name>
</gene>
<dbReference type="InterPro" id="IPR032693">
    <property type="entry name" value="YtkA-like_dom"/>
</dbReference>
<feature type="chain" id="PRO_5039222554" description="YtkA-like domain-containing protein" evidence="2">
    <location>
        <begin position="17"/>
        <end position="139"/>
    </location>
</feature>
<evidence type="ECO:0000259" key="3">
    <source>
        <dbReference type="Pfam" id="PF13115"/>
    </source>
</evidence>
<feature type="domain" description="YtkA-like" evidence="3">
    <location>
        <begin position="40"/>
        <end position="121"/>
    </location>
</feature>
<reference evidence="4 5" key="1">
    <citation type="submission" date="2018-11" db="EMBL/GenBank/DDBJ databases">
        <title>Genome sequence of strain 7197.</title>
        <authorList>
            <person name="Gao J."/>
            <person name="Sun J."/>
        </authorList>
    </citation>
    <scope>NUCLEOTIDE SEQUENCE [LARGE SCALE GENOMIC DNA]</scope>
    <source>
        <strain evidence="4 5">7197</strain>
    </source>
</reference>
<protein>
    <recommendedName>
        <fullName evidence="3">YtkA-like domain-containing protein</fullName>
    </recommendedName>
</protein>
<dbReference type="AlphaFoldDB" id="A0A3N9PAK7"/>
<evidence type="ECO:0000256" key="2">
    <source>
        <dbReference type="SAM" id="SignalP"/>
    </source>
</evidence>
<keyword evidence="2" id="KW-0732">Signal</keyword>
<evidence type="ECO:0000256" key="1">
    <source>
        <dbReference type="SAM" id="MobiDB-lite"/>
    </source>
</evidence>
<proteinExistence type="predicted"/>
<feature type="region of interest" description="Disordered" evidence="1">
    <location>
        <begin position="119"/>
        <end position="139"/>
    </location>
</feature>
<sequence>MSRLILKKIVYSMVIAATLTGCSSVGNKHTAMDMSEMSMEPIKVELTWSPAEAAVHQEITFEARITQGGDVVYDANEVLFEVVNTADPSKKLELTGQPDGEGKYTAVGALEEAGTYSVTSHATARTQHSMPTKPLTVKP</sequence>
<dbReference type="Proteomes" id="UP000282529">
    <property type="component" value="Unassembled WGS sequence"/>
</dbReference>
<evidence type="ECO:0000313" key="5">
    <source>
        <dbReference type="Proteomes" id="UP000282529"/>
    </source>
</evidence>
<organism evidence="4 5">
    <name type="scientific">Paenibacillus rhizophilus</name>
    <dbReference type="NCBI Taxonomy" id="1850366"/>
    <lineage>
        <taxon>Bacteria</taxon>
        <taxon>Bacillati</taxon>
        <taxon>Bacillota</taxon>
        <taxon>Bacilli</taxon>
        <taxon>Bacillales</taxon>
        <taxon>Paenibacillaceae</taxon>
        <taxon>Paenibacillus</taxon>
    </lineage>
</organism>
<feature type="compositionally biased region" description="Polar residues" evidence="1">
    <location>
        <begin position="119"/>
        <end position="130"/>
    </location>
</feature>
<feature type="signal peptide" evidence="2">
    <location>
        <begin position="1"/>
        <end position="16"/>
    </location>
</feature>
<comment type="caution">
    <text evidence="4">The sequence shown here is derived from an EMBL/GenBank/DDBJ whole genome shotgun (WGS) entry which is preliminary data.</text>
</comment>
<dbReference type="RefSeq" id="WP_124693923.1">
    <property type="nucleotide sequence ID" value="NZ_JBHUFE010000016.1"/>
</dbReference>
<name>A0A3N9PAK7_9BACL</name>
<dbReference type="PROSITE" id="PS51257">
    <property type="entry name" value="PROKAR_LIPOPROTEIN"/>
    <property type="match status" value="1"/>
</dbReference>
<evidence type="ECO:0000313" key="4">
    <source>
        <dbReference type="EMBL" id="RQW13278.1"/>
    </source>
</evidence>